<dbReference type="Gene3D" id="1.10.287.540">
    <property type="entry name" value="Helix hairpin bin"/>
    <property type="match status" value="1"/>
</dbReference>
<proteinExistence type="inferred from homology"/>
<evidence type="ECO:0000313" key="3">
    <source>
        <dbReference type="EMBL" id="MBB3111568.1"/>
    </source>
</evidence>
<dbReference type="GO" id="GO:0005737">
    <property type="term" value="C:cytoplasm"/>
    <property type="evidence" value="ECO:0007669"/>
    <property type="project" value="UniProtKB-SubCell"/>
</dbReference>
<comment type="caution">
    <text evidence="3">The sequence shown here is derived from an EMBL/GenBank/DDBJ whole genome shotgun (WGS) entry which is preliminary data.</text>
</comment>
<name>A0A7W5FNV2_9BACL</name>
<dbReference type="PANTHER" id="PTHR37300">
    <property type="entry name" value="UPF0291 PROTEIN CBO2609/CLC_2481"/>
    <property type="match status" value="1"/>
</dbReference>
<sequence>MIAFLDRINELSRKQRSGGLTENERFEQAELRQAYLREIRGQVRSTILSVSVMDEHGNDVTPIKLINERN</sequence>
<comment type="similarity">
    <text evidence="2">Belongs to the UPF0291 family.</text>
</comment>
<dbReference type="PANTHER" id="PTHR37300:SF1">
    <property type="entry name" value="UPF0291 PROTEIN YNZC"/>
    <property type="match status" value="1"/>
</dbReference>
<evidence type="ECO:0000256" key="2">
    <source>
        <dbReference type="HAMAP-Rule" id="MF_01103"/>
    </source>
</evidence>
<organism evidence="3 4">
    <name type="scientific">Paenibacillus phyllosphaerae</name>
    <dbReference type="NCBI Taxonomy" id="274593"/>
    <lineage>
        <taxon>Bacteria</taxon>
        <taxon>Bacillati</taxon>
        <taxon>Bacillota</taxon>
        <taxon>Bacilli</taxon>
        <taxon>Bacillales</taxon>
        <taxon>Paenibacillaceae</taxon>
        <taxon>Paenibacillus</taxon>
    </lineage>
</organism>
<evidence type="ECO:0000256" key="1">
    <source>
        <dbReference type="ARBA" id="ARBA00022490"/>
    </source>
</evidence>
<dbReference type="Pfam" id="PF05979">
    <property type="entry name" value="DUF896"/>
    <property type="match status" value="1"/>
</dbReference>
<reference evidence="3 4" key="1">
    <citation type="submission" date="2020-08" db="EMBL/GenBank/DDBJ databases">
        <title>Genomic Encyclopedia of Type Strains, Phase III (KMG-III): the genomes of soil and plant-associated and newly described type strains.</title>
        <authorList>
            <person name="Whitman W."/>
        </authorList>
    </citation>
    <scope>NUCLEOTIDE SEQUENCE [LARGE SCALE GENOMIC DNA]</scope>
    <source>
        <strain evidence="3 4">CECT 5862</strain>
    </source>
</reference>
<dbReference type="HAMAP" id="MF_01103">
    <property type="entry name" value="UPF0291"/>
    <property type="match status" value="1"/>
</dbReference>
<dbReference type="Proteomes" id="UP000570361">
    <property type="component" value="Unassembled WGS sequence"/>
</dbReference>
<comment type="subcellular location">
    <subcellularLocation>
        <location evidence="2">Cytoplasm</location>
    </subcellularLocation>
</comment>
<keyword evidence="1 2" id="KW-0963">Cytoplasm</keyword>
<dbReference type="EMBL" id="JACHXK010000007">
    <property type="protein sequence ID" value="MBB3111568.1"/>
    <property type="molecule type" value="Genomic_DNA"/>
</dbReference>
<dbReference type="RefSeq" id="WP_183601419.1">
    <property type="nucleotide sequence ID" value="NZ_JACHXK010000007.1"/>
</dbReference>
<dbReference type="InterPro" id="IPR009242">
    <property type="entry name" value="DUF896"/>
</dbReference>
<accession>A0A7W5FNV2</accession>
<evidence type="ECO:0000313" key="4">
    <source>
        <dbReference type="Proteomes" id="UP000570361"/>
    </source>
</evidence>
<keyword evidence="4" id="KW-1185">Reference proteome</keyword>
<dbReference type="AlphaFoldDB" id="A0A7W5FNV2"/>
<protein>
    <recommendedName>
        <fullName evidence="2">UPF0291 protein FHS18_003636</fullName>
    </recommendedName>
</protein>
<dbReference type="SUPFAM" id="SSF158221">
    <property type="entry name" value="YnzC-like"/>
    <property type="match status" value="1"/>
</dbReference>
<gene>
    <name evidence="3" type="ORF">FHS18_003636</name>
</gene>